<dbReference type="OrthoDB" id="1728383at2759"/>
<name>A0A9E7EUS7_9LILI</name>
<gene>
    <name evidence="1" type="ORF">MUK42_22934</name>
</gene>
<sequence>MDLWLDLSWIARTMADADDIQPLVCDNGTGMVKAGFAVMMHLEQCFPVLLADLATPGVMVGMGQKMLMLVMKLSPREVSSP</sequence>
<dbReference type="Gene3D" id="3.30.420.40">
    <property type="match status" value="1"/>
</dbReference>
<evidence type="ECO:0000313" key="2">
    <source>
        <dbReference type="Proteomes" id="UP001055439"/>
    </source>
</evidence>
<dbReference type="Proteomes" id="UP001055439">
    <property type="component" value="Chromosome 10"/>
</dbReference>
<dbReference type="EMBL" id="CP097503">
    <property type="protein sequence ID" value="URD84324.1"/>
    <property type="molecule type" value="Genomic_DNA"/>
</dbReference>
<reference evidence="1" key="1">
    <citation type="submission" date="2022-05" db="EMBL/GenBank/DDBJ databases">
        <title>The Musa troglodytarum L. genome provides insights into the mechanism of non-climacteric behaviour and enrichment of carotenoids.</title>
        <authorList>
            <person name="Wang J."/>
        </authorList>
    </citation>
    <scope>NUCLEOTIDE SEQUENCE</scope>
    <source>
        <tissue evidence="1">Leaf</tissue>
    </source>
</reference>
<proteinExistence type="predicted"/>
<dbReference type="AlphaFoldDB" id="A0A9E7EUS7"/>
<keyword evidence="2" id="KW-1185">Reference proteome</keyword>
<dbReference type="EMBL" id="CP097503">
    <property type="protein sequence ID" value="URD84327.1"/>
    <property type="molecule type" value="Genomic_DNA"/>
</dbReference>
<protein>
    <submittedName>
        <fullName evidence="1">ACTIN</fullName>
    </submittedName>
</protein>
<organism evidence="1 2">
    <name type="scientific">Musa troglodytarum</name>
    <name type="common">fe'i banana</name>
    <dbReference type="NCBI Taxonomy" id="320322"/>
    <lineage>
        <taxon>Eukaryota</taxon>
        <taxon>Viridiplantae</taxon>
        <taxon>Streptophyta</taxon>
        <taxon>Embryophyta</taxon>
        <taxon>Tracheophyta</taxon>
        <taxon>Spermatophyta</taxon>
        <taxon>Magnoliopsida</taxon>
        <taxon>Liliopsida</taxon>
        <taxon>Zingiberales</taxon>
        <taxon>Musaceae</taxon>
        <taxon>Musa</taxon>
    </lineage>
</organism>
<evidence type="ECO:0000313" key="1">
    <source>
        <dbReference type="EMBL" id="URD84324.1"/>
    </source>
</evidence>
<accession>A0A9E7EUS7</accession>